<evidence type="ECO:0000313" key="2">
    <source>
        <dbReference type="EMBL" id="CAG8718804.1"/>
    </source>
</evidence>
<protein>
    <submittedName>
        <fullName evidence="2">7996_t:CDS:1</fullName>
    </submittedName>
</protein>
<dbReference type="InterPro" id="IPR018289">
    <property type="entry name" value="MULE_transposase_dom"/>
</dbReference>
<feature type="non-terminal residue" evidence="2">
    <location>
        <position position="1"/>
    </location>
</feature>
<dbReference type="AlphaFoldDB" id="A0A9N9I3T5"/>
<gene>
    <name evidence="2" type="ORF">CPELLU_LOCUS12760</name>
</gene>
<dbReference type="PANTHER" id="PTHR31669">
    <property type="entry name" value="PROTEIN FAR1-RELATED SEQUENCE 10-RELATED"/>
    <property type="match status" value="1"/>
</dbReference>
<dbReference type="Pfam" id="PF10551">
    <property type="entry name" value="MULE"/>
    <property type="match status" value="1"/>
</dbReference>
<name>A0A9N9I3T5_9GLOM</name>
<evidence type="ECO:0000313" key="3">
    <source>
        <dbReference type="Proteomes" id="UP000789759"/>
    </source>
</evidence>
<dbReference type="EMBL" id="CAJVQA010012693">
    <property type="protein sequence ID" value="CAG8718804.1"/>
    <property type="molecule type" value="Genomic_DNA"/>
</dbReference>
<proteinExistence type="predicted"/>
<feature type="domain" description="MULE transposase" evidence="1">
    <location>
        <begin position="88"/>
        <end position="179"/>
    </location>
</feature>
<sequence length="477" mass="56550">HSKDNFDITGYFEEFFHFTEDINDITKDIEGNLSFRVIVTTLDDTHNHNLSSKVIQFEKNKQFTDEMRKEIEFFVTKCHLNATMAIGHDNTAGTNRYNMPLSLFVIQNDNMQSCIVAQAFVRNELTKTYQWVLRMTKKAMNNRCPHVFVIDDDPAIERAITLEYQKTHYLFCIWHIKENIKKMLWSKLGDQFDEFYSKFWQCRNADTSLLIERSSEEQKRKEFEEWKRGIPSMVNTTTIFPTIESLVKCYLRVNVAHFLVEQMKESLYYTASHVIIEEIESLTSYESSQSEDIDDEFDVIILCATYLLKHLERTSIVEIWKISRVISHRINHFIFLLVDGLYSCTCLLQQRKRLVCHHFYHLLNITNKAQFSLQLIVPRWIPKQQRLDVHVWLQPFASEETKEIANDDFINEMLFYREVWGLAHTAVNKCMLYRDSKFVLLIEDYLNKIYASEKELTRVQEDMTSASTSQMKTQKLV</sequence>
<keyword evidence="3" id="KW-1185">Reference proteome</keyword>
<comment type="caution">
    <text evidence="2">The sequence shown here is derived from an EMBL/GenBank/DDBJ whole genome shotgun (WGS) entry which is preliminary data.</text>
</comment>
<evidence type="ECO:0000259" key="1">
    <source>
        <dbReference type="Pfam" id="PF10551"/>
    </source>
</evidence>
<dbReference type="InterPro" id="IPR031052">
    <property type="entry name" value="FHY3/FAR1"/>
</dbReference>
<dbReference type="PANTHER" id="PTHR31669:SF251">
    <property type="entry name" value="PROTEIN FAR1-RELATED SEQUENCE"/>
    <property type="match status" value="1"/>
</dbReference>
<organism evidence="2 3">
    <name type="scientific">Cetraspora pellucida</name>
    <dbReference type="NCBI Taxonomy" id="1433469"/>
    <lineage>
        <taxon>Eukaryota</taxon>
        <taxon>Fungi</taxon>
        <taxon>Fungi incertae sedis</taxon>
        <taxon>Mucoromycota</taxon>
        <taxon>Glomeromycotina</taxon>
        <taxon>Glomeromycetes</taxon>
        <taxon>Diversisporales</taxon>
        <taxon>Gigasporaceae</taxon>
        <taxon>Cetraspora</taxon>
    </lineage>
</organism>
<dbReference type="GO" id="GO:0006355">
    <property type="term" value="P:regulation of DNA-templated transcription"/>
    <property type="evidence" value="ECO:0007669"/>
    <property type="project" value="InterPro"/>
</dbReference>
<dbReference type="Proteomes" id="UP000789759">
    <property type="component" value="Unassembled WGS sequence"/>
</dbReference>
<reference evidence="2" key="1">
    <citation type="submission" date="2021-06" db="EMBL/GenBank/DDBJ databases">
        <authorList>
            <person name="Kallberg Y."/>
            <person name="Tangrot J."/>
            <person name="Rosling A."/>
        </authorList>
    </citation>
    <scope>NUCLEOTIDE SEQUENCE</scope>
    <source>
        <strain evidence="2">FL966</strain>
    </source>
</reference>
<dbReference type="OrthoDB" id="10445759at2759"/>
<accession>A0A9N9I3T5</accession>